<comment type="subunit">
    <text evidence="12">Homotetramer; dimer of dimers.</text>
</comment>
<dbReference type="RefSeq" id="WP_345374515.1">
    <property type="nucleotide sequence ID" value="NZ_BAABJX010000059.1"/>
</dbReference>
<feature type="site" description="Part of a proton relay during catalysis" evidence="12">
    <location>
        <position position="107"/>
    </location>
</feature>
<feature type="binding site" evidence="12">
    <location>
        <position position="203"/>
    </location>
    <ligand>
        <name>pyruvate</name>
        <dbReference type="ChEBI" id="CHEBI:15361"/>
    </ligand>
</feature>
<dbReference type="EC" id="4.3.3.7" evidence="4 12"/>
<reference evidence="15" key="1">
    <citation type="journal article" date="2019" name="Int. J. Syst. Evol. Microbiol.">
        <title>The Global Catalogue of Microorganisms (GCM) 10K type strain sequencing project: providing services to taxonomists for standard genome sequencing and annotation.</title>
        <authorList>
            <consortium name="The Broad Institute Genomics Platform"/>
            <consortium name="The Broad Institute Genome Sequencing Center for Infectious Disease"/>
            <person name="Wu L."/>
            <person name="Ma J."/>
        </authorList>
    </citation>
    <scope>NUCLEOTIDE SEQUENCE [LARGE SCALE GENOMIC DNA]</scope>
    <source>
        <strain evidence="15">JCM 18326</strain>
    </source>
</reference>
<evidence type="ECO:0000256" key="10">
    <source>
        <dbReference type="ARBA" id="ARBA00023270"/>
    </source>
</evidence>
<evidence type="ECO:0000256" key="9">
    <source>
        <dbReference type="ARBA" id="ARBA00023239"/>
    </source>
</evidence>
<evidence type="ECO:0000256" key="2">
    <source>
        <dbReference type="ARBA" id="ARBA00005120"/>
    </source>
</evidence>
<dbReference type="HAMAP" id="MF_00418">
    <property type="entry name" value="DapA"/>
    <property type="match status" value="1"/>
</dbReference>
<evidence type="ECO:0000256" key="11">
    <source>
        <dbReference type="ARBA" id="ARBA00047836"/>
    </source>
</evidence>
<keyword evidence="9 12" id="KW-0456">Lyase</keyword>
<evidence type="ECO:0000256" key="6">
    <source>
        <dbReference type="ARBA" id="ARBA00022605"/>
    </source>
</evidence>
<organism evidence="14 15">
    <name type="scientific">Algivirga pacifica</name>
    <dbReference type="NCBI Taxonomy" id="1162670"/>
    <lineage>
        <taxon>Bacteria</taxon>
        <taxon>Pseudomonadati</taxon>
        <taxon>Bacteroidota</taxon>
        <taxon>Cytophagia</taxon>
        <taxon>Cytophagales</taxon>
        <taxon>Flammeovirgaceae</taxon>
        <taxon>Algivirga</taxon>
    </lineage>
</organism>
<dbReference type="SUPFAM" id="SSF51569">
    <property type="entry name" value="Aldolase"/>
    <property type="match status" value="1"/>
</dbReference>
<dbReference type="SMART" id="SM01130">
    <property type="entry name" value="DHDPS"/>
    <property type="match status" value="1"/>
</dbReference>
<comment type="caution">
    <text evidence="12">Was originally thought to be a dihydrodipicolinate synthase (DHDPS), catalyzing the condensation of (S)-aspartate-beta-semialdehyde [(S)-ASA] and pyruvate to dihydrodipicolinate (DHDP). However, it was shown in E.coli that the product of the enzymatic reaction is not dihydrodipicolinate but in fact (4S)-4-hydroxy-2,3,4,5-tetrahydro-(2S)-dipicolinic acid (HTPA), and that the consecutive dehydration reaction leading to DHDP is not spontaneous but catalyzed by DapB.</text>
</comment>
<dbReference type="InterPro" id="IPR002220">
    <property type="entry name" value="DapA-like"/>
</dbReference>
<evidence type="ECO:0000256" key="1">
    <source>
        <dbReference type="ARBA" id="ARBA00003294"/>
    </source>
</evidence>
<sequence>MNAFIGTGAAIVTPFTEEFTIDYPALEKLLNHTKNLDYWVINGTTAESATLNSEEKYAILDFARKHNPTKKPIMFGLGGNNTAEVVHQLQTADLSGVDAILSVCPYYVKPTQQGIIAHYHAVADASPVPVLLYNVPSRTGVNMDAETIATLAQHPNIFGVKDASGDLVQGMRIVNSTPNDFLLLSGEDTLTIPLISIGAKGVISVIANVLPDEYSQVINDALNGNFPLATTEMGRLLDFNEALFEEGNPVGVKAALSAIGIGTPHVRLPLVQSSEELRTKLSQQLAEIKLEARKQVFFSNFDAKAAI</sequence>
<evidence type="ECO:0000256" key="3">
    <source>
        <dbReference type="ARBA" id="ARBA00007592"/>
    </source>
</evidence>
<dbReference type="InterPro" id="IPR005263">
    <property type="entry name" value="DapA"/>
</dbReference>
<evidence type="ECO:0000256" key="4">
    <source>
        <dbReference type="ARBA" id="ARBA00012086"/>
    </source>
</evidence>
<evidence type="ECO:0000256" key="13">
    <source>
        <dbReference type="PIRNR" id="PIRNR001365"/>
    </source>
</evidence>
<evidence type="ECO:0000313" key="14">
    <source>
        <dbReference type="EMBL" id="GAA4848703.1"/>
    </source>
</evidence>
<feature type="active site" description="Proton donor/acceptor" evidence="12">
    <location>
        <position position="133"/>
    </location>
</feature>
<comment type="function">
    <text evidence="1 12">Catalyzes the condensation of (S)-aspartate-beta-semialdehyde [(S)-ASA] and pyruvate to 4-hydroxy-tetrahydrodipicolinate (HTPA).</text>
</comment>
<feature type="binding site" evidence="12">
    <location>
        <position position="45"/>
    </location>
    <ligand>
        <name>pyruvate</name>
        <dbReference type="ChEBI" id="CHEBI:15361"/>
    </ligand>
</feature>
<dbReference type="Pfam" id="PF00701">
    <property type="entry name" value="DHDPS"/>
    <property type="match status" value="1"/>
</dbReference>
<dbReference type="NCBIfam" id="TIGR00674">
    <property type="entry name" value="dapA"/>
    <property type="match status" value="1"/>
</dbReference>
<feature type="active site" description="Schiff-base intermediate with substrate" evidence="12">
    <location>
        <position position="161"/>
    </location>
</feature>
<comment type="subcellular location">
    <subcellularLocation>
        <location evidence="12">Cytoplasm</location>
    </subcellularLocation>
</comment>
<dbReference type="EMBL" id="BAABJX010000059">
    <property type="protein sequence ID" value="GAA4848703.1"/>
    <property type="molecule type" value="Genomic_DNA"/>
</dbReference>
<keyword evidence="8 12" id="KW-0457">Lysine biosynthesis</keyword>
<feature type="site" description="Part of a proton relay during catalysis" evidence="12">
    <location>
        <position position="44"/>
    </location>
</feature>
<evidence type="ECO:0000256" key="7">
    <source>
        <dbReference type="ARBA" id="ARBA00022915"/>
    </source>
</evidence>
<evidence type="ECO:0000256" key="8">
    <source>
        <dbReference type="ARBA" id="ARBA00023154"/>
    </source>
</evidence>
<dbReference type="PROSITE" id="PS00666">
    <property type="entry name" value="DHDPS_2"/>
    <property type="match status" value="1"/>
</dbReference>
<dbReference type="CDD" id="cd00950">
    <property type="entry name" value="DHDPS"/>
    <property type="match status" value="1"/>
</dbReference>
<accession>A0ABP9DN58</accession>
<keyword evidence="15" id="KW-1185">Reference proteome</keyword>
<dbReference type="InterPro" id="IPR020625">
    <property type="entry name" value="Schiff_base-form_aldolases_AS"/>
</dbReference>
<dbReference type="PANTHER" id="PTHR12128">
    <property type="entry name" value="DIHYDRODIPICOLINATE SYNTHASE"/>
    <property type="match status" value="1"/>
</dbReference>
<dbReference type="PIRSF" id="PIRSF001365">
    <property type="entry name" value="DHDPS"/>
    <property type="match status" value="1"/>
</dbReference>
<gene>
    <name evidence="12 14" type="primary">dapA</name>
    <name evidence="14" type="ORF">GCM10023331_36810</name>
</gene>
<keyword evidence="6 12" id="KW-0028">Amino-acid biosynthesis</keyword>
<protein>
    <recommendedName>
        <fullName evidence="4 12">4-hydroxy-tetrahydrodipicolinate synthase</fullName>
        <shortName evidence="12">HTPA synthase</shortName>
        <ecNumber evidence="4 12">4.3.3.7</ecNumber>
    </recommendedName>
</protein>
<keyword evidence="7 12" id="KW-0220">Diaminopimelate biosynthesis</keyword>
<comment type="similarity">
    <text evidence="3 12 13">Belongs to the DapA family.</text>
</comment>
<comment type="catalytic activity">
    <reaction evidence="11 12">
        <text>L-aspartate 4-semialdehyde + pyruvate = (2S,4S)-4-hydroxy-2,3,4,5-tetrahydrodipicolinate + H2O + H(+)</text>
        <dbReference type="Rhea" id="RHEA:34171"/>
        <dbReference type="ChEBI" id="CHEBI:15361"/>
        <dbReference type="ChEBI" id="CHEBI:15377"/>
        <dbReference type="ChEBI" id="CHEBI:15378"/>
        <dbReference type="ChEBI" id="CHEBI:67139"/>
        <dbReference type="ChEBI" id="CHEBI:537519"/>
        <dbReference type="EC" id="4.3.3.7"/>
    </reaction>
</comment>
<dbReference type="PANTHER" id="PTHR12128:SF66">
    <property type="entry name" value="4-HYDROXY-2-OXOGLUTARATE ALDOLASE, MITOCHONDRIAL"/>
    <property type="match status" value="1"/>
</dbReference>
<comment type="caution">
    <text evidence="14">The sequence shown here is derived from an EMBL/GenBank/DDBJ whole genome shotgun (WGS) entry which is preliminary data.</text>
</comment>
<dbReference type="Proteomes" id="UP001500298">
    <property type="component" value="Unassembled WGS sequence"/>
</dbReference>
<evidence type="ECO:0000256" key="12">
    <source>
        <dbReference type="HAMAP-Rule" id="MF_00418"/>
    </source>
</evidence>
<dbReference type="Gene3D" id="3.20.20.70">
    <property type="entry name" value="Aldolase class I"/>
    <property type="match status" value="1"/>
</dbReference>
<evidence type="ECO:0000256" key="5">
    <source>
        <dbReference type="ARBA" id="ARBA00022490"/>
    </source>
</evidence>
<dbReference type="InterPro" id="IPR013785">
    <property type="entry name" value="Aldolase_TIM"/>
</dbReference>
<keyword evidence="5 12" id="KW-0963">Cytoplasm</keyword>
<name>A0ABP9DN58_9BACT</name>
<proteinExistence type="inferred from homology"/>
<evidence type="ECO:0000313" key="15">
    <source>
        <dbReference type="Proteomes" id="UP001500298"/>
    </source>
</evidence>
<keyword evidence="10 12" id="KW-0704">Schiff base</keyword>
<dbReference type="PRINTS" id="PR00146">
    <property type="entry name" value="DHPICSNTHASE"/>
</dbReference>
<comment type="pathway">
    <text evidence="2 12">Amino-acid biosynthesis; L-lysine biosynthesis via DAP pathway; (S)-tetrahydrodipicolinate from L-aspartate: step 3/4.</text>
</comment>